<proteinExistence type="inferred from homology"/>
<evidence type="ECO:0000256" key="2">
    <source>
        <dbReference type="ARBA" id="ARBA00029447"/>
    </source>
</evidence>
<dbReference type="RefSeq" id="WP_247199881.1">
    <property type="nucleotide sequence ID" value="NZ_JALKCG010000002.1"/>
</dbReference>
<dbReference type="SMART" id="SM00283">
    <property type="entry name" value="MA"/>
    <property type="match status" value="1"/>
</dbReference>
<evidence type="ECO:0000256" key="3">
    <source>
        <dbReference type="PROSITE-ProRule" id="PRU00284"/>
    </source>
</evidence>
<dbReference type="PROSITE" id="PS50111">
    <property type="entry name" value="CHEMOTAXIS_TRANSDUC_2"/>
    <property type="match status" value="1"/>
</dbReference>
<evidence type="ECO:0000259" key="4">
    <source>
        <dbReference type="PROSITE" id="PS50111"/>
    </source>
</evidence>
<dbReference type="Gene3D" id="1.10.287.950">
    <property type="entry name" value="Methyl-accepting chemotaxis protein"/>
    <property type="match status" value="1"/>
</dbReference>
<protein>
    <submittedName>
        <fullName evidence="5">Methyl-accepting chemotaxis protein</fullName>
    </submittedName>
</protein>
<dbReference type="PANTHER" id="PTHR32089:SF112">
    <property type="entry name" value="LYSOZYME-LIKE PROTEIN-RELATED"/>
    <property type="match status" value="1"/>
</dbReference>
<dbReference type="Gene3D" id="3.30.450.20">
    <property type="entry name" value="PAS domain"/>
    <property type="match status" value="1"/>
</dbReference>
<organism evidence="5 6">
    <name type="scientific">Ancylobacter koreensis</name>
    <dbReference type="NCBI Taxonomy" id="266121"/>
    <lineage>
        <taxon>Bacteria</taxon>
        <taxon>Pseudomonadati</taxon>
        <taxon>Pseudomonadota</taxon>
        <taxon>Alphaproteobacteria</taxon>
        <taxon>Hyphomicrobiales</taxon>
        <taxon>Xanthobacteraceae</taxon>
        <taxon>Ancylobacter</taxon>
    </lineage>
</organism>
<dbReference type="InterPro" id="IPR004090">
    <property type="entry name" value="Chemotax_Me-accpt_rcpt"/>
</dbReference>
<dbReference type="EMBL" id="JALKCG010000002">
    <property type="protein sequence ID" value="MCK0207884.1"/>
    <property type="molecule type" value="Genomic_DNA"/>
</dbReference>
<dbReference type="PRINTS" id="PR00260">
    <property type="entry name" value="CHEMTRNSDUCR"/>
</dbReference>
<keyword evidence="1 3" id="KW-0807">Transducer</keyword>
<comment type="caution">
    <text evidence="5">The sequence shown here is derived from an EMBL/GenBank/DDBJ whole genome shotgun (WGS) entry which is preliminary data.</text>
</comment>
<dbReference type="SUPFAM" id="SSF58104">
    <property type="entry name" value="Methyl-accepting chemotaxis protein (MCP) signaling domain"/>
    <property type="match status" value="1"/>
</dbReference>
<keyword evidence="6" id="KW-1185">Reference proteome</keyword>
<evidence type="ECO:0000313" key="6">
    <source>
        <dbReference type="Proteomes" id="UP001202867"/>
    </source>
</evidence>
<reference evidence="5 6" key="1">
    <citation type="submission" date="2022-04" db="EMBL/GenBank/DDBJ databases">
        <authorList>
            <person name="Grouzdev D.S."/>
            <person name="Pantiukh K.S."/>
            <person name="Krutkina M.S."/>
        </authorList>
    </citation>
    <scope>NUCLEOTIDE SEQUENCE [LARGE SCALE GENOMIC DNA]</scope>
    <source>
        <strain evidence="5 6">Jip08</strain>
    </source>
</reference>
<feature type="domain" description="Methyl-accepting transducer" evidence="4">
    <location>
        <begin position="243"/>
        <end position="476"/>
    </location>
</feature>
<dbReference type="InterPro" id="IPR004089">
    <property type="entry name" value="MCPsignal_dom"/>
</dbReference>
<reference evidence="6" key="2">
    <citation type="submission" date="2023-07" db="EMBL/GenBank/DDBJ databases">
        <title>Ancylobacter moscoviensis sp. nov., facultatively methylotrophic bacteria from activated sludge and the reclassification of Starkeya novella (Starkey 1934) Kelly et al. 2000 as Ancylobacter novellus comb. nov., Starkeya koreensis Im et al. 2006 as Ancylobacter koreensis comb.nov., Angulomicrobium tetraedrale Vasil'eva et al. 1986 as Ancylobacter tetraedralis comb. nov., Angulomicrobium amanitiforme Fritz et al. 2004 as Ancylobacter amanitiformis comb. nov. and Methylorhabdus multivorans Doronina et al. 1996 as Ancylobacter multivorans comb. nov. and emended description of the genus Ancylobacter.</title>
        <authorList>
            <person name="Doronina N."/>
            <person name="Chemodurova A."/>
            <person name="Grouzdev D."/>
            <person name="Koziaeva V."/>
            <person name="Shi W."/>
            <person name="Wu L."/>
            <person name="Kaparullina E."/>
        </authorList>
    </citation>
    <scope>NUCLEOTIDE SEQUENCE [LARGE SCALE GENOMIC DNA]</scope>
    <source>
        <strain evidence="6">Jip08</strain>
    </source>
</reference>
<comment type="similarity">
    <text evidence="2">Belongs to the methyl-accepting chemotaxis (MCP) protein family.</text>
</comment>
<gene>
    <name evidence="5" type="ORF">MWN33_07540</name>
</gene>
<dbReference type="PANTHER" id="PTHR32089">
    <property type="entry name" value="METHYL-ACCEPTING CHEMOTAXIS PROTEIN MCPB"/>
    <property type="match status" value="1"/>
</dbReference>
<dbReference type="Proteomes" id="UP001202867">
    <property type="component" value="Unassembled WGS sequence"/>
</dbReference>
<sequence>MSIASVYSLNRRPHAQLPDTAALESLPVAVLVCGLQTGLILYANARSRHLAEELKDVLPVAPAALVGAGLDVLGLAPAQLDGLGAGHAAAPLHLAATVGDQTLEFAIVALPPARGGEAQAQIVWSIETQAAAERNRHRRLLQMVEQMPINVMTCRLDGFVVDYANRTSLDTLARIEPYLPITASQLIGSSIDIFHKNPEFQRRMLADPSNLPHNARIKVGPETLDLKVSALTGPDGSYDGPMLTWALVTDAVNVATSVTSVVGKMAEASDAMEQASAELGDLTSQSQNMSSSVAAAAVEMSMSFGEVSKQIHAATTMTAQAAERATSANGLVGGLVESIERIGNVSALIERIASQTNLLALNAAIEAARVGEAGKGFAVVASEVKELALQTANATKDISTQVEAVQMASSRAARAVNDITEHVSGLHGVFTDLSAAVEEQSATNASVSHSIDRVSAVSGRILTTAGQVGQVSNNVSALGEQLREEMKVLLAR</sequence>
<evidence type="ECO:0000313" key="5">
    <source>
        <dbReference type="EMBL" id="MCK0207884.1"/>
    </source>
</evidence>
<evidence type="ECO:0000256" key="1">
    <source>
        <dbReference type="ARBA" id="ARBA00023224"/>
    </source>
</evidence>
<name>A0ABT0DKS4_9HYPH</name>
<accession>A0ABT0DKS4</accession>
<dbReference type="Pfam" id="PF00015">
    <property type="entry name" value="MCPsignal"/>
    <property type="match status" value="1"/>
</dbReference>